<dbReference type="InterPro" id="IPR036770">
    <property type="entry name" value="Ankyrin_rpt-contain_sf"/>
</dbReference>
<dbReference type="SMART" id="SM00248">
    <property type="entry name" value="ANK"/>
    <property type="match status" value="2"/>
</dbReference>
<feature type="repeat" description="ANK" evidence="3">
    <location>
        <begin position="310"/>
        <end position="337"/>
    </location>
</feature>
<evidence type="ECO:0000256" key="2">
    <source>
        <dbReference type="ARBA" id="ARBA00023043"/>
    </source>
</evidence>
<dbReference type="PROSITE" id="PS50297">
    <property type="entry name" value="ANK_REP_REGION"/>
    <property type="match status" value="2"/>
</dbReference>
<dbReference type="GO" id="GO:0004842">
    <property type="term" value="F:ubiquitin-protein transferase activity"/>
    <property type="evidence" value="ECO:0007669"/>
    <property type="project" value="TreeGrafter"/>
</dbReference>
<evidence type="ECO:0000313" key="4">
    <source>
        <dbReference type="EMBL" id="KAH0537212.1"/>
    </source>
</evidence>
<evidence type="ECO:0000256" key="1">
    <source>
        <dbReference type="ARBA" id="ARBA00022737"/>
    </source>
</evidence>
<dbReference type="InterPro" id="IPR002110">
    <property type="entry name" value="Ankyrin_rpt"/>
</dbReference>
<proteinExistence type="predicted"/>
<dbReference type="Pfam" id="PF12796">
    <property type="entry name" value="Ank_2"/>
    <property type="match status" value="1"/>
</dbReference>
<comment type="caution">
    <text evidence="4">The sequence shown here is derived from an EMBL/GenBank/DDBJ whole genome shotgun (WGS) entry which is preliminary data.</text>
</comment>
<dbReference type="Gene3D" id="1.25.40.20">
    <property type="entry name" value="Ankyrin repeat-containing domain"/>
    <property type="match status" value="1"/>
</dbReference>
<evidence type="ECO:0000256" key="3">
    <source>
        <dbReference type="PROSITE-ProRule" id="PRU00023"/>
    </source>
</evidence>
<dbReference type="AlphaFoldDB" id="A0A9P8I2I5"/>
<dbReference type="OrthoDB" id="7464126at2759"/>
<evidence type="ECO:0000313" key="5">
    <source>
        <dbReference type="Proteomes" id="UP000698800"/>
    </source>
</evidence>
<dbReference type="GO" id="GO:0085020">
    <property type="term" value="P:protein K6-linked ubiquitination"/>
    <property type="evidence" value="ECO:0007669"/>
    <property type="project" value="TreeGrafter"/>
</dbReference>
<reference evidence="4" key="1">
    <citation type="submission" date="2021-03" db="EMBL/GenBank/DDBJ databases">
        <title>Comparative genomics and phylogenomic investigation of the class Geoglossomycetes provide insights into ecological specialization and systematics.</title>
        <authorList>
            <person name="Melie T."/>
            <person name="Pirro S."/>
            <person name="Miller A.N."/>
            <person name="Quandt A."/>
        </authorList>
    </citation>
    <scope>NUCLEOTIDE SEQUENCE</scope>
    <source>
        <strain evidence="4">GBOQ0MN5Z8</strain>
    </source>
</reference>
<dbReference type="SUPFAM" id="SSF48403">
    <property type="entry name" value="Ankyrin repeat"/>
    <property type="match status" value="1"/>
</dbReference>
<keyword evidence="2 3" id="KW-0040">ANK repeat</keyword>
<name>A0A9P8I2I5_9PEZI</name>
<gene>
    <name evidence="4" type="ORF">FGG08_005991</name>
</gene>
<dbReference type="PANTHER" id="PTHR24171:SF8">
    <property type="entry name" value="BRCA1-ASSOCIATED RING DOMAIN PROTEIN 1"/>
    <property type="match status" value="1"/>
</dbReference>
<dbReference type="PROSITE" id="PS50088">
    <property type="entry name" value="ANK_REPEAT"/>
    <property type="match status" value="2"/>
</dbReference>
<dbReference type="EMBL" id="JAGHQL010000157">
    <property type="protein sequence ID" value="KAH0537212.1"/>
    <property type="molecule type" value="Genomic_DNA"/>
</dbReference>
<feature type="non-terminal residue" evidence="4">
    <location>
        <position position="388"/>
    </location>
</feature>
<accession>A0A9P8I2I5</accession>
<organism evidence="4 5">
    <name type="scientific">Glutinoglossum americanum</name>
    <dbReference type="NCBI Taxonomy" id="1670608"/>
    <lineage>
        <taxon>Eukaryota</taxon>
        <taxon>Fungi</taxon>
        <taxon>Dikarya</taxon>
        <taxon>Ascomycota</taxon>
        <taxon>Pezizomycotina</taxon>
        <taxon>Geoglossomycetes</taxon>
        <taxon>Geoglossales</taxon>
        <taxon>Geoglossaceae</taxon>
        <taxon>Glutinoglossum</taxon>
    </lineage>
</organism>
<keyword evidence="1" id="KW-0677">Repeat</keyword>
<dbReference type="Proteomes" id="UP000698800">
    <property type="component" value="Unassembled WGS sequence"/>
</dbReference>
<protein>
    <submittedName>
        <fullName evidence="4">Uncharacterized protein</fullName>
    </submittedName>
</protein>
<feature type="repeat" description="ANK" evidence="3">
    <location>
        <begin position="339"/>
        <end position="371"/>
    </location>
</feature>
<keyword evidence="5" id="KW-1185">Reference proteome</keyword>
<dbReference type="PANTHER" id="PTHR24171">
    <property type="entry name" value="ANKYRIN REPEAT DOMAIN-CONTAINING PROTEIN 39-RELATED"/>
    <property type="match status" value="1"/>
</dbReference>
<sequence>MSFGYSVGDIVLLGQLAWKAYKSCKDAPESFKNISHEVLSLHALLKEIEENLSAQTLSLTRQARLKTIGDGCYNVLEELQSLIDKYKSLGTQSKRTWDRMKWGSTDIADTTQIVVEKKLDEFLQEFQNGKHEGSVVTTQTAESLSTDEKQTWRIIRKELEDIGITVAAFDANRDFIMNWFIAAIANGDFEEQTLDASSSQTCEDDLDQLWEDPQYPTVGQSVTGLVDPLTIQNTPTRDPVTLEAQSTQIVITQKATSSPTFLPTDELSTGAKTLHMQVTQKVPRNAPTRRERVPRVAALIAWVLGYNKELINAARQGQETVVQQLLEKGADVNAKDGYHKKPALHWAAQDGHEAVVRLLLEKGADVNAKNSYENTALHWAAQDGHEAV</sequence>